<evidence type="ECO:0000256" key="1">
    <source>
        <dbReference type="SAM" id="MobiDB-lite"/>
    </source>
</evidence>
<protein>
    <submittedName>
        <fullName evidence="2">Uncharacterized protein</fullName>
    </submittedName>
</protein>
<sequence length="114" mass="11927">MALDRRRSREALDGTVVPGDRPDETVPMVAPEAAALFQLGNLLEGQGFVVRRMSKGLMVGPPGAIPPVVVEVWCGPRADDGGRLWFTFAGGKPLAEAEDVTGALMAIKAALGGE</sequence>
<proteinExistence type="predicted"/>
<dbReference type="Proteomes" id="UP000272400">
    <property type="component" value="Unassembled WGS sequence"/>
</dbReference>
<keyword evidence="3" id="KW-1185">Reference proteome</keyword>
<feature type="compositionally biased region" description="Basic and acidic residues" evidence="1">
    <location>
        <begin position="1"/>
        <end position="12"/>
    </location>
</feature>
<dbReference type="OrthoDB" id="3478678at2"/>
<name>A0A3N1D5K7_9ACTN</name>
<evidence type="ECO:0000313" key="3">
    <source>
        <dbReference type="Proteomes" id="UP000272400"/>
    </source>
</evidence>
<dbReference type="EMBL" id="RJKE01000001">
    <property type="protein sequence ID" value="ROO88759.1"/>
    <property type="molecule type" value="Genomic_DNA"/>
</dbReference>
<organism evidence="2 3">
    <name type="scientific">Actinocorallia herbida</name>
    <dbReference type="NCBI Taxonomy" id="58109"/>
    <lineage>
        <taxon>Bacteria</taxon>
        <taxon>Bacillati</taxon>
        <taxon>Actinomycetota</taxon>
        <taxon>Actinomycetes</taxon>
        <taxon>Streptosporangiales</taxon>
        <taxon>Thermomonosporaceae</taxon>
        <taxon>Actinocorallia</taxon>
    </lineage>
</organism>
<accession>A0A3N1D5K7</accession>
<reference evidence="2 3" key="1">
    <citation type="submission" date="2018-11" db="EMBL/GenBank/DDBJ databases">
        <title>Sequencing the genomes of 1000 actinobacteria strains.</title>
        <authorList>
            <person name="Klenk H.-P."/>
        </authorList>
    </citation>
    <scope>NUCLEOTIDE SEQUENCE [LARGE SCALE GENOMIC DNA]</scope>
    <source>
        <strain evidence="2 3">DSM 44254</strain>
    </source>
</reference>
<feature type="region of interest" description="Disordered" evidence="1">
    <location>
        <begin position="1"/>
        <end position="24"/>
    </location>
</feature>
<dbReference type="RefSeq" id="WP_123667963.1">
    <property type="nucleotide sequence ID" value="NZ_RJKE01000001.1"/>
</dbReference>
<comment type="caution">
    <text evidence="2">The sequence shown here is derived from an EMBL/GenBank/DDBJ whole genome shotgun (WGS) entry which is preliminary data.</text>
</comment>
<dbReference type="AlphaFoldDB" id="A0A3N1D5K7"/>
<evidence type="ECO:0000313" key="2">
    <source>
        <dbReference type="EMBL" id="ROO88759.1"/>
    </source>
</evidence>
<gene>
    <name evidence="2" type="ORF">EDD29_6438</name>
</gene>